<dbReference type="SMART" id="SM00595">
    <property type="entry name" value="MADF"/>
    <property type="match status" value="1"/>
</dbReference>
<gene>
    <name evidence="6" type="ORF">O3M35_004994</name>
</gene>
<dbReference type="PANTHER" id="PTHR12243">
    <property type="entry name" value="MADF DOMAIN TRANSCRIPTION FACTOR"/>
    <property type="match status" value="1"/>
</dbReference>
<evidence type="ECO:0000256" key="1">
    <source>
        <dbReference type="ARBA" id="ARBA00004123"/>
    </source>
</evidence>
<evidence type="ECO:0000259" key="3">
    <source>
        <dbReference type="PROSITE" id="PS50090"/>
    </source>
</evidence>
<dbReference type="Proteomes" id="UP001461498">
    <property type="component" value="Unassembled WGS sequence"/>
</dbReference>
<accession>A0AAW1DH43</accession>
<proteinExistence type="predicted"/>
<feature type="domain" description="Myb-like" evidence="3">
    <location>
        <begin position="15"/>
        <end position="73"/>
    </location>
</feature>
<dbReference type="SMART" id="SM00717">
    <property type="entry name" value="SANT"/>
    <property type="match status" value="1"/>
</dbReference>
<feature type="compositionally biased region" description="Polar residues" evidence="2">
    <location>
        <begin position="208"/>
        <end position="223"/>
    </location>
</feature>
<evidence type="ECO:0000313" key="6">
    <source>
        <dbReference type="EMBL" id="KAK9510151.1"/>
    </source>
</evidence>
<feature type="region of interest" description="Disordered" evidence="2">
    <location>
        <begin position="132"/>
        <end position="152"/>
    </location>
</feature>
<comment type="caution">
    <text evidence="6">The sequence shown here is derived from an EMBL/GenBank/DDBJ whole genome shotgun (WGS) entry which is preliminary data.</text>
</comment>
<organism evidence="6 7">
    <name type="scientific">Rhynocoris fuscipes</name>
    <dbReference type="NCBI Taxonomy" id="488301"/>
    <lineage>
        <taxon>Eukaryota</taxon>
        <taxon>Metazoa</taxon>
        <taxon>Ecdysozoa</taxon>
        <taxon>Arthropoda</taxon>
        <taxon>Hexapoda</taxon>
        <taxon>Insecta</taxon>
        <taxon>Pterygota</taxon>
        <taxon>Neoptera</taxon>
        <taxon>Paraneoptera</taxon>
        <taxon>Hemiptera</taxon>
        <taxon>Heteroptera</taxon>
        <taxon>Panheteroptera</taxon>
        <taxon>Cimicomorpha</taxon>
        <taxon>Reduviidae</taxon>
        <taxon>Harpactorinae</taxon>
        <taxon>Harpactorini</taxon>
        <taxon>Rhynocoris</taxon>
    </lineage>
</organism>
<dbReference type="EMBL" id="JAPXFL010000002">
    <property type="protein sequence ID" value="KAK9510151.1"/>
    <property type="molecule type" value="Genomic_DNA"/>
</dbReference>
<reference evidence="6 7" key="1">
    <citation type="submission" date="2022-12" db="EMBL/GenBank/DDBJ databases">
        <title>Chromosome-level genome assembly of true bugs.</title>
        <authorList>
            <person name="Ma L."/>
            <person name="Li H."/>
        </authorList>
    </citation>
    <scope>NUCLEOTIDE SEQUENCE [LARGE SCALE GENOMIC DNA]</scope>
    <source>
        <strain evidence="6">Lab_2022b</strain>
    </source>
</reference>
<dbReference type="PROSITE" id="PS51294">
    <property type="entry name" value="HTH_MYB"/>
    <property type="match status" value="1"/>
</dbReference>
<keyword evidence="7" id="KW-1185">Reference proteome</keyword>
<dbReference type="InterPro" id="IPR017930">
    <property type="entry name" value="Myb_dom"/>
</dbReference>
<feature type="compositionally biased region" description="Polar residues" evidence="2">
    <location>
        <begin position="139"/>
        <end position="152"/>
    </location>
</feature>
<dbReference type="GO" id="GO:0005634">
    <property type="term" value="C:nucleus"/>
    <property type="evidence" value="ECO:0007669"/>
    <property type="project" value="UniProtKB-SubCell"/>
</dbReference>
<dbReference type="SUPFAM" id="SSF46689">
    <property type="entry name" value="Homeodomain-like"/>
    <property type="match status" value="1"/>
</dbReference>
<dbReference type="Pfam" id="PF10545">
    <property type="entry name" value="MADF_DNA_bdg"/>
    <property type="match status" value="1"/>
</dbReference>
<evidence type="ECO:0000256" key="2">
    <source>
        <dbReference type="SAM" id="MobiDB-lite"/>
    </source>
</evidence>
<dbReference type="InterPro" id="IPR039353">
    <property type="entry name" value="TF_Adf1"/>
</dbReference>
<dbReference type="CDD" id="cd00167">
    <property type="entry name" value="SANT"/>
    <property type="match status" value="1"/>
</dbReference>
<feature type="region of interest" description="Disordered" evidence="2">
    <location>
        <begin position="320"/>
        <end position="340"/>
    </location>
</feature>
<name>A0AAW1DH43_9HEMI</name>
<feature type="domain" description="MADF" evidence="4">
    <location>
        <begin position="22"/>
        <end position="110"/>
    </location>
</feature>
<feature type="compositionally biased region" description="Basic and acidic residues" evidence="2">
    <location>
        <begin position="186"/>
        <end position="207"/>
    </location>
</feature>
<dbReference type="PANTHER" id="PTHR12243:SF67">
    <property type="entry name" value="COREPRESSOR OF PANGOLIN, ISOFORM A-RELATED"/>
    <property type="match status" value="1"/>
</dbReference>
<dbReference type="GO" id="GO:0006357">
    <property type="term" value="P:regulation of transcription by RNA polymerase II"/>
    <property type="evidence" value="ECO:0007669"/>
    <property type="project" value="TreeGrafter"/>
</dbReference>
<evidence type="ECO:0000259" key="5">
    <source>
        <dbReference type="PROSITE" id="PS51294"/>
    </source>
</evidence>
<evidence type="ECO:0000313" key="7">
    <source>
        <dbReference type="Proteomes" id="UP001461498"/>
    </source>
</evidence>
<evidence type="ECO:0008006" key="8">
    <source>
        <dbReference type="Google" id="ProtNLM"/>
    </source>
</evidence>
<dbReference type="PROSITE" id="PS50090">
    <property type="entry name" value="MYB_LIKE"/>
    <property type="match status" value="1"/>
</dbReference>
<dbReference type="PROSITE" id="PS51029">
    <property type="entry name" value="MADF"/>
    <property type="match status" value="1"/>
</dbReference>
<feature type="domain" description="HTH myb-type" evidence="5">
    <location>
        <begin position="39"/>
        <end position="77"/>
    </location>
</feature>
<feature type="region of interest" description="Disordered" evidence="2">
    <location>
        <begin position="186"/>
        <end position="223"/>
    </location>
</feature>
<comment type="subcellular location">
    <subcellularLocation>
        <location evidence="1">Nucleus</location>
    </subcellularLocation>
</comment>
<protein>
    <recommendedName>
        <fullName evidence="8">Transcription factor Adf-1</fullName>
    </recommendedName>
</protein>
<dbReference type="AlphaFoldDB" id="A0AAW1DH43"/>
<sequence length="340" mass="39089">MRTDGGIMSEAKVLFTVSEDEKLVQMVSKFPCIYDVYSLLYKAHSVKENAWKEIAEYVGRSVEDCKKRWRNIKDTHLKRQKKISAENAVSNKAKKWRLADMLTFLNQVDLKRESLSNVEETHGLHNQLKVSELIKQEKSQTPPTSLTKKSPSQTIEYIPSVIQPTKRLRLDDKISALLNSQRIEKESKTLVDESQRQEEDGERKIQEKSQTSSNSQNMEHTLSFSRLSSSIPAQKNDKLLELLNSQRIERETILKKMVEEMQEDDVDLFFKSIAFSVKKLSPNLINEAKMRSLQMVIDLENHNSLAYNYPLPTLTSPCTYSRSNSPTPSTDDTKPLTNCD</sequence>
<evidence type="ECO:0000259" key="4">
    <source>
        <dbReference type="PROSITE" id="PS51029"/>
    </source>
</evidence>
<dbReference type="GO" id="GO:0005667">
    <property type="term" value="C:transcription regulator complex"/>
    <property type="evidence" value="ECO:0007669"/>
    <property type="project" value="TreeGrafter"/>
</dbReference>
<dbReference type="InterPro" id="IPR009057">
    <property type="entry name" value="Homeodomain-like_sf"/>
</dbReference>
<dbReference type="Gene3D" id="1.10.10.60">
    <property type="entry name" value="Homeodomain-like"/>
    <property type="match status" value="1"/>
</dbReference>
<dbReference type="InterPro" id="IPR006578">
    <property type="entry name" value="MADF-dom"/>
</dbReference>
<dbReference type="InterPro" id="IPR001005">
    <property type="entry name" value="SANT/Myb"/>
</dbReference>